<dbReference type="GO" id="GO:0090729">
    <property type="term" value="F:toxin activity"/>
    <property type="evidence" value="ECO:0007669"/>
    <property type="project" value="UniProtKB-KW"/>
</dbReference>
<evidence type="ECO:0000256" key="5">
    <source>
        <dbReference type="ARBA" id="ARBA00022801"/>
    </source>
</evidence>
<protein>
    <recommendedName>
        <fullName evidence="8">Ribonuclease VapC</fullName>
        <shortName evidence="8">RNase VapC</shortName>
        <ecNumber evidence="8">3.1.-.-</ecNumber>
    </recommendedName>
    <alternativeName>
        <fullName evidence="8">Toxin VapC</fullName>
    </alternativeName>
</protein>
<dbReference type="Pfam" id="PF01850">
    <property type="entry name" value="PIN"/>
    <property type="match status" value="1"/>
</dbReference>
<comment type="function">
    <text evidence="8">Toxic component of a toxin-antitoxin (TA) system. An RNase.</text>
</comment>
<keyword evidence="4 8" id="KW-0479">Metal-binding</keyword>
<evidence type="ECO:0000313" key="11">
    <source>
        <dbReference type="Proteomes" id="UP000199101"/>
    </source>
</evidence>
<sequence length="134" mass="14760">MISHVLDTNAVIALIGRGSDLLVKRILDSRQGSIALSSIVVYELYFGAHKSAKVQHNLETLRLLLADFPVLDFDQRDAFVAGEIRATLNAKGTPIGPYDLLIAGQAKARELTVITNNIKEFEGIEGLRVEDWTQ</sequence>
<dbReference type="EMBL" id="FMAG01000014">
    <property type="protein sequence ID" value="SCB49645.1"/>
    <property type="molecule type" value="Genomic_DNA"/>
</dbReference>
<accession>A0A1C3XBW9</accession>
<keyword evidence="3 8" id="KW-0540">Nuclease</keyword>
<evidence type="ECO:0000256" key="8">
    <source>
        <dbReference type="HAMAP-Rule" id="MF_00265"/>
    </source>
</evidence>
<gene>
    <name evidence="8" type="primary">vapC</name>
    <name evidence="10" type="ORF">GA0061103_0651</name>
</gene>
<dbReference type="PANTHER" id="PTHR33653">
    <property type="entry name" value="RIBONUCLEASE VAPC2"/>
    <property type="match status" value="1"/>
</dbReference>
<dbReference type="OrthoDB" id="9796690at2"/>
<keyword evidence="8" id="KW-0800">Toxin</keyword>
<dbReference type="SUPFAM" id="SSF88723">
    <property type="entry name" value="PIN domain-like"/>
    <property type="match status" value="1"/>
</dbReference>
<comment type="cofactor">
    <cofactor evidence="1 8">
        <name>Mg(2+)</name>
        <dbReference type="ChEBI" id="CHEBI:18420"/>
    </cofactor>
</comment>
<dbReference type="InterPro" id="IPR022907">
    <property type="entry name" value="VapC_family"/>
</dbReference>
<dbReference type="GO" id="GO:0000287">
    <property type="term" value="F:magnesium ion binding"/>
    <property type="evidence" value="ECO:0007669"/>
    <property type="project" value="UniProtKB-UniRule"/>
</dbReference>
<feature type="domain" description="PIN" evidence="9">
    <location>
        <begin position="5"/>
        <end position="119"/>
    </location>
</feature>
<dbReference type="InterPro" id="IPR050556">
    <property type="entry name" value="Type_II_TA_system_RNase"/>
</dbReference>
<dbReference type="HAMAP" id="MF_00265">
    <property type="entry name" value="VapC_Nob1"/>
    <property type="match status" value="1"/>
</dbReference>
<evidence type="ECO:0000313" key="10">
    <source>
        <dbReference type="EMBL" id="SCB49645.1"/>
    </source>
</evidence>
<keyword evidence="2 8" id="KW-1277">Toxin-antitoxin system</keyword>
<evidence type="ECO:0000256" key="6">
    <source>
        <dbReference type="ARBA" id="ARBA00022842"/>
    </source>
</evidence>
<reference evidence="11" key="1">
    <citation type="submission" date="2016-08" db="EMBL/GenBank/DDBJ databases">
        <authorList>
            <person name="Varghese N."/>
            <person name="Submissions Spin"/>
        </authorList>
    </citation>
    <scope>NUCLEOTIDE SEQUENCE [LARGE SCALE GENOMIC DNA]</scope>
    <source>
        <strain evidence="11">HAMBI 2975</strain>
    </source>
</reference>
<dbReference type="AlphaFoldDB" id="A0A1C3XBW9"/>
<feature type="binding site" evidence="8">
    <location>
        <position position="99"/>
    </location>
    <ligand>
        <name>Mg(2+)</name>
        <dbReference type="ChEBI" id="CHEBI:18420"/>
    </ligand>
</feature>
<dbReference type="GO" id="GO:0004519">
    <property type="term" value="F:endonuclease activity"/>
    <property type="evidence" value="ECO:0007669"/>
    <property type="project" value="UniProtKB-KW"/>
</dbReference>
<dbReference type="InterPro" id="IPR002716">
    <property type="entry name" value="PIN_dom"/>
</dbReference>
<keyword evidence="5 8" id="KW-0378">Hydrolase</keyword>
<keyword evidence="10" id="KW-0255">Endonuclease</keyword>
<dbReference type="EC" id="3.1.-.-" evidence="8"/>
<dbReference type="STRING" id="410764.GA0061103_0651"/>
<evidence type="ECO:0000256" key="7">
    <source>
        <dbReference type="ARBA" id="ARBA00038093"/>
    </source>
</evidence>
<dbReference type="Gene3D" id="3.40.50.1010">
    <property type="entry name" value="5'-nuclease"/>
    <property type="match status" value="1"/>
</dbReference>
<keyword evidence="6 8" id="KW-0460">Magnesium</keyword>
<organism evidence="10 11">
    <name type="scientific">Rhizobium multihospitium</name>
    <dbReference type="NCBI Taxonomy" id="410764"/>
    <lineage>
        <taxon>Bacteria</taxon>
        <taxon>Pseudomonadati</taxon>
        <taxon>Pseudomonadota</taxon>
        <taxon>Alphaproteobacteria</taxon>
        <taxon>Hyphomicrobiales</taxon>
        <taxon>Rhizobiaceae</taxon>
        <taxon>Rhizobium/Agrobacterium group</taxon>
        <taxon>Rhizobium</taxon>
    </lineage>
</organism>
<dbReference type="GO" id="GO:0004540">
    <property type="term" value="F:RNA nuclease activity"/>
    <property type="evidence" value="ECO:0007669"/>
    <property type="project" value="InterPro"/>
</dbReference>
<evidence type="ECO:0000259" key="9">
    <source>
        <dbReference type="Pfam" id="PF01850"/>
    </source>
</evidence>
<name>A0A1C3XBW9_9HYPH</name>
<feature type="binding site" evidence="8">
    <location>
        <position position="7"/>
    </location>
    <ligand>
        <name>Mg(2+)</name>
        <dbReference type="ChEBI" id="CHEBI:18420"/>
    </ligand>
</feature>
<dbReference type="RefSeq" id="WP_092719827.1">
    <property type="nucleotide sequence ID" value="NZ_FMAG01000014.1"/>
</dbReference>
<dbReference type="PANTHER" id="PTHR33653:SF1">
    <property type="entry name" value="RIBONUCLEASE VAPC2"/>
    <property type="match status" value="1"/>
</dbReference>
<dbReference type="CDD" id="cd18745">
    <property type="entry name" value="PIN_VapC4-5_FitB-like"/>
    <property type="match status" value="1"/>
</dbReference>
<dbReference type="Proteomes" id="UP000199101">
    <property type="component" value="Unassembled WGS sequence"/>
</dbReference>
<comment type="similarity">
    <text evidence="7 8">Belongs to the PINc/VapC protein family.</text>
</comment>
<evidence type="ECO:0000256" key="4">
    <source>
        <dbReference type="ARBA" id="ARBA00022723"/>
    </source>
</evidence>
<proteinExistence type="inferred from homology"/>
<evidence type="ECO:0000256" key="1">
    <source>
        <dbReference type="ARBA" id="ARBA00001946"/>
    </source>
</evidence>
<keyword evidence="11" id="KW-1185">Reference proteome</keyword>
<dbReference type="GO" id="GO:0016787">
    <property type="term" value="F:hydrolase activity"/>
    <property type="evidence" value="ECO:0007669"/>
    <property type="project" value="UniProtKB-KW"/>
</dbReference>
<evidence type="ECO:0000256" key="2">
    <source>
        <dbReference type="ARBA" id="ARBA00022649"/>
    </source>
</evidence>
<evidence type="ECO:0000256" key="3">
    <source>
        <dbReference type="ARBA" id="ARBA00022722"/>
    </source>
</evidence>
<dbReference type="InterPro" id="IPR029060">
    <property type="entry name" value="PIN-like_dom_sf"/>
</dbReference>